<evidence type="ECO:0008006" key="7">
    <source>
        <dbReference type="Google" id="ProtNLM"/>
    </source>
</evidence>
<dbReference type="AlphaFoldDB" id="A0A0A8UQN3"/>
<dbReference type="PATRIC" id="fig|449.7.peg.2846"/>
<feature type="signal peptide" evidence="4">
    <location>
        <begin position="1"/>
        <end position="18"/>
    </location>
</feature>
<feature type="chain" id="PRO_5009754250" description="Lipoprotein VacJ-like protein" evidence="4">
    <location>
        <begin position="19"/>
        <end position="272"/>
    </location>
</feature>
<dbReference type="GO" id="GO:0120010">
    <property type="term" value="P:intermembrane phospholipid transfer"/>
    <property type="evidence" value="ECO:0007669"/>
    <property type="project" value="TreeGrafter"/>
</dbReference>
<keyword evidence="6" id="KW-1185">Reference proteome</keyword>
<sequence length="272" mass="30390">MRLIVTFATITSSLMLSACMTKGPNPGDPYESYNRRVHNFNMAVDSTVLKPTAKFYKVIVPPPVRSGINNAFNNVAMIPTVANDLLQAEWRYAIKDTWRFMINSTFGIAGVFDVADKHFSLPPHYNDMGLTFAKWGDKKSPYIVIPLLGPATIRDGMGMVFDYTLLSPYAYINNGAVIWGLAGLRYVDLRSQMFETEALMAQALDKYAFIRDAYLQHRDFRITGEQQEIGSLYVDDDDNDEDIGDYIDDDPPPAKNSESASTKNATHSSPSA</sequence>
<dbReference type="OrthoDB" id="9785326at2"/>
<dbReference type="GO" id="GO:0016020">
    <property type="term" value="C:membrane"/>
    <property type="evidence" value="ECO:0007669"/>
    <property type="project" value="InterPro"/>
</dbReference>
<dbReference type="KEGG" id="lha:LHA_0755"/>
<protein>
    <recommendedName>
        <fullName evidence="7">Lipoprotein VacJ-like protein</fullName>
    </recommendedName>
</protein>
<accession>A0A0A8UQN3</accession>
<evidence type="ECO:0000313" key="5">
    <source>
        <dbReference type="EMBL" id="CEK09841.1"/>
    </source>
</evidence>
<dbReference type="RefSeq" id="WP_045105308.1">
    <property type="nucleotide sequence ID" value="NZ_LN681225.1"/>
</dbReference>
<dbReference type="Pfam" id="PF04333">
    <property type="entry name" value="MlaA"/>
    <property type="match status" value="1"/>
</dbReference>
<comment type="similarity">
    <text evidence="1">Belongs to the MlaA family.</text>
</comment>
<dbReference type="Proteomes" id="UP000032803">
    <property type="component" value="Chromosome I"/>
</dbReference>
<evidence type="ECO:0000313" key="6">
    <source>
        <dbReference type="Proteomes" id="UP000032803"/>
    </source>
</evidence>
<dbReference type="InterPro" id="IPR007428">
    <property type="entry name" value="MlaA"/>
</dbReference>
<feature type="region of interest" description="Disordered" evidence="3">
    <location>
        <begin position="231"/>
        <end position="272"/>
    </location>
</feature>
<dbReference type="PANTHER" id="PTHR30035:SF3">
    <property type="entry name" value="INTERMEMBRANE PHOSPHOLIPID TRANSPORT SYSTEM LIPOPROTEIN MLAA"/>
    <property type="match status" value="1"/>
</dbReference>
<reference evidence="6" key="1">
    <citation type="submission" date="2014-09" db="EMBL/GenBank/DDBJ databases">
        <authorList>
            <person name="Gomez-Valero L."/>
        </authorList>
    </citation>
    <scope>NUCLEOTIDE SEQUENCE [LARGE SCALE GENOMIC DNA]</scope>
    <source>
        <strain evidence="6">ATCC35250</strain>
    </source>
</reference>
<proteinExistence type="inferred from homology"/>
<dbReference type="EMBL" id="LN681225">
    <property type="protein sequence ID" value="CEK09841.1"/>
    <property type="molecule type" value="Genomic_DNA"/>
</dbReference>
<organism evidence="5 6">
    <name type="scientific">Legionella hackeliae</name>
    <dbReference type="NCBI Taxonomy" id="449"/>
    <lineage>
        <taxon>Bacteria</taxon>
        <taxon>Pseudomonadati</taxon>
        <taxon>Pseudomonadota</taxon>
        <taxon>Gammaproteobacteria</taxon>
        <taxon>Legionellales</taxon>
        <taxon>Legionellaceae</taxon>
        <taxon>Legionella</taxon>
    </lineage>
</organism>
<dbReference type="PANTHER" id="PTHR30035">
    <property type="entry name" value="LIPOPROTEIN VACJ-RELATED"/>
    <property type="match status" value="1"/>
</dbReference>
<keyword evidence="2 4" id="KW-0732">Signal</keyword>
<dbReference type="HOGENOM" id="CLU_059326_3_1_6"/>
<name>A0A0A8UQN3_LEGHA</name>
<evidence type="ECO:0000256" key="3">
    <source>
        <dbReference type="SAM" id="MobiDB-lite"/>
    </source>
</evidence>
<dbReference type="STRING" id="449.LHA_0755"/>
<gene>
    <name evidence="5" type="ORF">LHA_0755</name>
</gene>
<dbReference type="PRINTS" id="PR01805">
    <property type="entry name" value="VACJLIPOPROT"/>
</dbReference>
<dbReference type="PROSITE" id="PS51257">
    <property type="entry name" value="PROKAR_LIPOPROTEIN"/>
    <property type="match status" value="1"/>
</dbReference>
<feature type="compositionally biased region" description="Acidic residues" evidence="3">
    <location>
        <begin position="234"/>
        <end position="251"/>
    </location>
</feature>
<feature type="compositionally biased region" description="Polar residues" evidence="3">
    <location>
        <begin position="256"/>
        <end position="272"/>
    </location>
</feature>
<evidence type="ECO:0000256" key="2">
    <source>
        <dbReference type="ARBA" id="ARBA00022729"/>
    </source>
</evidence>
<evidence type="ECO:0000256" key="1">
    <source>
        <dbReference type="ARBA" id="ARBA00010634"/>
    </source>
</evidence>
<evidence type="ECO:0000256" key="4">
    <source>
        <dbReference type="SAM" id="SignalP"/>
    </source>
</evidence>